<organism evidence="2 3">
    <name type="scientific">Parascedosporium putredinis</name>
    <dbReference type="NCBI Taxonomy" id="1442378"/>
    <lineage>
        <taxon>Eukaryota</taxon>
        <taxon>Fungi</taxon>
        <taxon>Dikarya</taxon>
        <taxon>Ascomycota</taxon>
        <taxon>Pezizomycotina</taxon>
        <taxon>Sordariomycetes</taxon>
        <taxon>Hypocreomycetidae</taxon>
        <taxon>Microascales</taxon>
        <taxon>Microascaceae</taxon>
        <taxon>Parascedosporium</taxon>
    </lineage>
</organism>
<dbReference type="Gene3D" id="1.25.40.10">
    <property type="entry name" value="Tetratricopeptide repeat domain"/>
    <property type="match status" value="1"/>
</dbReference>
<protein>
    <submittedName>
        <fullName evidence="2">Uncharacterized protein</fullName>
    </submittedName>
</protein>
<accession>A0A9P1GZ95</accession>
<feature type="region of interest" description="Disordered" evidence="1">
    <location>
        <begin position="89"/>
        <end position="168"/>
    </location>
</feature>
<evidence type="ECO:0000313" key="3">
    <source>
        <dbReference type="Proteomes" id="UP000838763"/>
    </source>
</evidence>
<feature type="compositionally biased region" description="Basic and acidic residues" evidence="1">
    <location>
        <begin position="93"/>
        <end position="124"/>
    </location>
</feature>
<dbReference type="AlphaFoldDB" id="A0A9P1GZ95"/>
<evidence type="ECO:0000313" key="2">
    <source>
        <dbReference type="EMBL" id="CAI4213050.1"/>
    </source>
</evidence>
<feature type="compositionally biased region" description="Basic and acidic residues" evidence="1">
    <location>
        <begin position="40"/>
        <end position="50"/>
    </location>
</feature>
<keyword evidence="3" id="KW-1185">Reference proteome</keyword>
<dbReference type="EMBL" id="CALLCH030000007">
    <property type="protein sequence ID" value="CAI4213050.1"/>
    <property type="molecule type" value="Genomic_DNA"/>
</dbReference>
<feature type="compositionally biased region" description="Basic and acidic residues" evidence="1">
    <location>
        <begin position="1"/>
        <end position="13"/>
    </location>
</feature>
<sequence length="242" mass="26682">MSASRPVRERPVVKPDAAAEGADDVETPAAVTFTAEEEADLVKESNDKRPRQMNCSSPRDYELAVLKCNVSACHLKLEEWKEAADTATASLDGLDRIGKKETKQLAEGSAKDKDSIPGEEKDVGAEEEEKEEEDVVEEEIISTGAAKAAPLPITISPEEEAKKKREEDVKRIRAKALMRRARARSELGGWRNLAGAEEDYKILAQMDNLGPSDRKIVMVQLRLLPPRTKAAQEAETAEMWGN</sequence>
<name>A0A9P1GZ95_9PEZI</name>
<gene>
    <name evidence="2" type="ORF">PPNO1_LOCUS2802</name>
</gene>
<reference evidence="2" key="1">
    <citation type="submission" date="2022-11" db="EMBL/GenBank/DDBJ databases">
        <authorList>
            <person name="Scott C."/>
            <person name="Bruce N."/>
        </authorList>
    </citation>
    <scope>NUCLEOTIDE SEQUENCE</scope>
</reference>
<comment type="caution">
    <text evidence="2">The sequence shown here is derived from an EMBL/GenBank/DDBJ whole genome shotgun (WGS) entry which is preliminary data.</text>
</comment>
<feature type="compositionally biased region" description="Acidic residues" evidence="1">
    <location>
        <begin position="125"/>
        <end position="140"/>
    </location>
</feature>
<dbReference type="OrthoDB" id="1872379at2759"/>
<proteinExistence type="predicted"/>
<dbReference type="Proteomes" id="UP000838763">
    <property type="component" value="Unassembled WGS sequence"/>
</dbReference>
<feature type="region of interest" description="Disordered" evidence="1">
    <location>
        <begin position="1"/>
        <end position="55"/>
    </location>
</feature>
<evidence type="ECO:0000256" key="1">
    <source>
        <dbReference type="SAM" id="MobiDB-lite"/>
    </source>
</evidence>
<feature type="compositionally biased region" description="Basic and acidic residues" evidence="1">
    <location>
        <begin position="159"/>
        <end position="168"/>
    </location>
</feature>
<dbReference type="InterPro" id="IPR011990">
    <property type="entry name" value="TPR-like_helical_dom_sf"/>
</dbReference>